<dbReference type="Pfam" id="PF12697">
    <property type="entry name" value="Abhydrolase_6"/>
    <property type="match status" value="1"/>
</dbReference>
<dbReference type="PANTHER" id="PTHR37946">
    <property type="entry name" value="SLL1969 PROTEIN"/>
    <property type="match status" value="1"/>
</dbReference>
<dbReference type="PANTHER" id="PTHR37946:SF1">
    <property type="entry name" value="SLL1969 PROTEIN"/>
    <property type="match status" value="1"/>
</dbReference>
<sequence>MTGLFAGASIHTGCSGYASVSETKPVFRPLRSAFTSLAIPEQKIVTAQKEESKDPAAAIGNWLVAVRHAEARLKVNPGETQTRDAYNYAVARVFDVIRKAKLDPWGRPFVVPSSEGEIVLTHRKDSRPGWDPALFDFTPADRIALEGSYVKNRTVRPGIGAPLVAKGKGMNERAKQDFTIPRIYYGVTALVRFEGNKAVVSFEDPLAEEEVRFAGRVQPMAADFTVPLAVMLASTEPRKLEIMRMLTPEKYAETARIARLQPYDPNKTVVLVIHGLMDSQATWTPMINTLRDDPEIRKNFQFWFYSYPSGYPYPYSAALLRKELDAIGKRYPMKNMVVVGHSMGGCISRLLMTDTGDKLWLELFKKRPEETKLSPETHRLASDAIIFDHRKEVGRVIYIAAPLKGSNLASRRIVRWASGIIRSPVKLLHAGSEMLQATTFEADDLKLERVPSSVDTLTPNNRFVKAINKLPLTPGIPYHTIIGDRGKGNSPDSSDGVVPYWSSHMEGAISEKIVPSGHSAHQNEEAIAEVRRILLLHRHLKN</sequence>
<gene>
    <name evidence="2" type="ORF">HHL09_07885</name>
</gene>
<accession>A0A858RS07</accession>
<dbReference type="GO" id="GO:0016787">
    <property type="term" value="F:hydrolase activity"/>
    <property type="evidence" value="ECO:0007669"/>
    <property type="project" value="UniProtKB-KW"/>
</dbReference>
<dbReference type="InterPro" id="IPR029058">
    <property type="entry name" value="AB_hydrolase_fold"/>
</dbReference>
<feature type="domain" description="AB hydrolase-1" evidence="1">
    <location>
        <begin position="270"/>
        <end position="529"/>
    </location>
</feature>
<evidence type="ECO:0000313" key="2">
    <source>
        <dbReference type="EMBL" id="QJE99218.1"/>
    </source>
</evidence>
<name>A0A858RS07_9BACT</name>
<dbReference type="Gene3D" id="3.40.50.1820">
    <property type="entry name" value="alpha/beta hydrolase"/>
    <property type="match status" value="1"/>
</dbReference>
<protein>
    <submittedName>
        <fullName evidence="2">Alpha/beta hydrolase</fullName>
    </submittedName>
</protein>
<organism evidence="2 3">
    <name type="scientific">Luteolibacter luteus</name>
    <dbReference type="NCBI Taxonomy" id="2728835"/>
    <lineage>
        <taxon>Bacteria</taxon>
        <taxon>Pseudomonadati</taxon>
        <taxon>Verrucomicrobiota</taxon>
        <taxon>Verrucomicrobiia</taxon>
        <taxon>Verrucomicrobiales</taxon>
        <taxon>Verrucomicrobiaceae</taxon>
        <taxon>Luteolibacter</taxon>
    </lineage>
</organism>
<dbReference type="EMBL" id="CP051774">
    <property type="protein sequence ID" value="QJE99218.1"/>
    <property type="molecule type" value="Genomic_DNA"/>
</dbReference>
<keyword evidence="2" id="KW-0378">Hydrolase</keyword>
<reference evidence="2 3" key="1">
    <citation type="submission" date="2020-04" db="EMBL/GenBank/DDBJ databases">
        <title>Luteolibacter sp. G-1-1-1 isolated from soil.</title>
        <authorList>
            <person name="Dahal R.H."/>
        </authorList>
    </citation>
    <scope>NUCLEOTIDE SEQUENCE [LARGE SCALE GENOMIC DNA]</scope>
    <source>
        <strain evidence="2 3">G-1-1-1</strain>
    </source>
</reference>
<dbReference type="KEGG" id="luo:HHL09_07885"/>
<evidence type="ECO:0000259" key="1">
    <source>
        <dbReference type="Pfam" id="PF12697"/>
    </source>
</evidence>
<proteinExistence type="predicted"/>
<dbReference type="AlphaFoldDB" id="A0A858RS07"/>
<dbReference type="Proteomes" id="UP000501812">
    <property type="component" value="Chromosome"/>
</dbReference>
<dbReference type="InterPro" id="IPR000073">
    <property type="entry name" value="AB_hydrolase_1"/>
</dbReference>
<dbReference type="SUPFAM" id="SSF53474">
    <property type="entry name" value="alpha/beta-Hydrolases"/>
    <property type="match status" value="1"/>
</dbReference>
<evidence type="ECO:0000313" key="3">
    <source>
        <dbReference type="Proteomes" id="UP000501812"/>
    </source>
</evidence>
<keyword evidence="3" id="KW-1185">Reference proteome</keyword>